<sequence>MADFFTVVSIIYLKINLNVYYFLHLDA</sequence>
<dbReference type="AlphaFoldDB" id="A0A2P2PR74"/>
<reference evidence="1" key="1">
    <citation type="submission" date="2018-02" db="EMBL/GenBank/DDBJ databases">
        <title>Rhizophora mucronata_Transcriptome.</title>
        <authorList>
            <person name="Meera S.P."/>
            <person name="Sreeshan A."/>
            <person name="Augustine A."/>
        </authorList>
    </citation>
    <scope>NUCLEOTIDE SEQUENCE</scope>
    <source>
        <tissue evidence="1">Leaf</tissue>
    </source>
</reference>
<name>A0A2P2PR74_RHIMU</name>
<dbReference type="EMBL" id="GGEC01076717">
    <property type="protein sequence ID" value="MBX57201.1"/>
    <property type="molecule type" value="Transcribed_RNA"/>
</dbReference>
<organism evidence="1">
    <name type="scientific">Rhizophora mucronata</name>
    <name type="common">Asiatic mangrove</name>
    <dbReference type="NCBI Taxonomy" id="61149"/>
    <lineage>
        <taxon>Eukaryota</taxon>
        <taxon>Viridiplantae</taxon>
        <taxon>Streptophyta</taxon>
        <taxon>Embryophyta</taxon>
        <taxon>Tracheophyta</taxon>
        <taxon>Spermatophyta</taxon>
        <taxon>Magnoliopsida</taxon>
        <taxon>eudicotyledons</taxon>
        <taxon>Gunneridae</taxon>
        <taxon>Pentapetalae</taxon>
        <taxon>rosids</taxon>
        <taxon>fabids</taxon>
        <taxon>Malpighiales</taxon>
        <taxon>Rhizophoraceae</taxon>
        <taxon>Rhizophora</taxon>
    </lineage>
</organism>
<evidence type="ECO:0000313" key="1">
    <source>
        <dbReference type="EMBL" id="MBX57201.1"/>
    </source>
</evidence>
<accession>A0A2P2PR74</accession>
<proteinExistence type="predicted"/>
<protein>
    <submittedName>
        <fullName evidence="1">Uncharacterized protein</fullName>
    </submittedName>
</protein>